<reference evidence="1" key="1">
    <citation type="submission" date="2022-04" db="EMBL/GenBank/DDBJ databases">
        <title>Genome of the entomopathogenic fungus Entomophthora muscae.</title>
        <authorList>
            <person name="Elya C."/>
            <person name="Lovett B.R."/>
            <person name="Lee E."/>
            <person name="Macias A.M."/>
            <person name="Hajek A.E."/>
            <person name="De Bivort B.L."/>
            <person name="Kasson M.T."/>
            <person name="De Fine Licht H.H."/>
            <person name="Stajich J.E."/>
        </authorList>
    </citation>
    <scope>NUCLEOTIDE SEQUENCE</scope>
    <source>
        <strain evidence="1">Berkeley</strain>
    </source>
</reference>
<gene>
    <name evidence="1" type="ORF">DSO57_1014192</name>
</gene>
<dbReference type="Proteomes" id="UP001165960">
    <property type="component" value="Unassembled WGS sequence"/>
</dbReference>
<keyword evidence="2" id="KW-1185">Reference proteome</keyword>
<organism evidence="1 2">
    <name type="scientific">Entomophthora muscae</name>
    <dbReference type="NCBI Taxonomy" id="34485"/>
    <lineage>
        <taxon>Eukaryota</taxon>
        <taxon>Fungi</taxon>
        <taxon>Fungi incertae sedis</taxon>
        <taxon>Zoopagomycota</taxon>
        <taxon>Entomophthoromycotina</taxon>
        <taxon>Entomophthoromycetes</taxon>
        <taxon>Entomophthorales</taxon>
        <taxon>Entomophthoraceae</taxon>
        <taxon>Entomophthora</taxon>
    </lineage>
</organism>
<evidence type="ECO:0000313" key="2">
    <source>
        <dbReference type="Proteomes" id="UP001165960"/>
    </source>
</evidence>
<dbReference type="EMBL" id="QTSX02003604">
    <property type="protein sequence ID" value="KAJ9069870.1"/>
    <property type="molecule type" value="Genomic_DNA"/>
</dbReference>
<evidence type="ECO:0000313" key="1">
    <source>
        <dbReference type="EMBL" id="KAJ9069870.1"/>
    </source>
</evidence>
<accession>A0ACC2T5V6</accession>
<proteinExistence type="predicted"/>
<name>A0ACC2T5V6_9FUNG</name>
<comment type="caution">
    <text evidence="1">The sequence shown here is derived from an EMBL/GenBank/DDBJ whole genome shotgun (WGS) entry which is preliminary data.</text>
</comment>
<protein>
    <submittedName>
        <fullName evidence="1">Uncharacterized protein</fullName>
    </submittedName>
</protein>
<sequence length="102" mass="11763">MALTRMMEINPSENSLFVFYGCLFCVLQDRWVNLCHVSVYPEFNHFQLLKIRVHLKNVGGPSLMGGAVYVDRLGIPLYFQGTCTPRTHNRPYTFYSLDKATL</sequence>